<keyword evidence="3" id="KW-1185">Reference proteome</keyword>
<reference evidence="2 3" key="1">
    <citation type="submission" date="2022-01" db="EMBL/GenBank/DDBJ databases">
        <title>Novel bile acid biosynthetic pathways are enriched in the microbiome of centenarians.</title>
        <authorList>
            <person name="Sato Y."/>
            <person name="Atarashi K."/>
            <person name="Plichta R.D."/>
            <person name="Arai Y."/>
            <person name="Sasajima S."/>
            <person name="Kearney M.S."/>
            <person name="Suda W."/>
            <person name="Takeshita K."/>
            <person name="Sasaki T."/>
            <person name="Okamoto S."/>
            <person name="Skelly N.A."/>
            <person name="Okamura Y."/>
            <person name="Vlamakis H."/>
            <person name="Li Y."/>
            <person name="Tanoue T."/>
            <person name="Takei H."/>
            <person name="Nittono H."/>
            <person name="Narushima S."/>
            <person name="Irie J."/>
            <person name="Itoh H."/>
            <person name="Moriya K."/>
            <person name="Sugiura Y."/>
            <person name="Suematsu M."/>
            <person name="Moritoki N."/>
            <person name="Shibata S."/>
            <person name="Littman R.D."/>
            <person name="Fischbach A.M."/>
            <person name="Uwamino Y."/>
            <person name="Inoue T."/>
            <person name="Honda A."/>
            <person name="Hattori M."/>
            <person name="Murai T."/>
            <person name="Xavier J.R."/>
            <person name="Hirose N."/>
            <person name="Honda K."/>
        </authorList>
    </citation>
    <scope>NUCLEOTIDE SEQUENCE [LARGE SCALE GENOMIC DNA]</scope>
    <source>
        <strain evidence="2 3">CE91-St30</strain>
    </source>
</reference>
<organism evidence="2 3">
    <name type="scientific">Raoultibacter timonensis</name>
    <dbReference type="NCBI Taxonomy" id="1907662"/>
    <lineage>
        <taxon>Bacteria</taxon>
        <taxon>Bacillati</taxon>
        <taxon>Actinomycetota</taxon>
        <taxon>Coriobacteriia</taxon>
        <taxon>Eggerthellales</taxon>
        <taxon>Eggerthellaceae</taxon>
        <taxon>Raoultibacter</taxon>
    </lineage>
</organism>
<name>A0ABN6MCI5_9ACTN</name>
<accession>A0ABN6MCI5</accession>
<proteinExistence type="predicted"/>
<gene>
    <name evidence="2" type="ORF">CE91St30_09940</name>
</gene>
<dbReference type="RefSeq" id="WP_244411970.1">
    <property type="nucleotide sequence ID" value="NZ_AP025564.1"/>
</dbReference>
<sequence>MERNDIIDVTPVDQSHEQAKAQNDPARKQPAGSANRTGKPYYTFDGTSWHAEANGAPTGNSAGPAVPVNAHVIDAGGSPENGQPKSRLGGAARIAAGGVCTLVGVPMLILPGPGLLAIGGGIYLMASGAKRLFGK</sequence>
<evidence type="ECO:0000256" key="1">
    <source>
        <dbReference type="SAM" id="MobiDB-lite"/>
    </source>
</evidence>
<protein>
    <submittedName>
        <fullName evidence="2">Uncharacterized protein</fullName>
    </submittedName>
</protein>
<feature type="region of interest" description="Disordered" evidence="1">
    <location>
        <begin position="1"/>
        <end position="88"/>
    </location>
</feature>
<evidence type="ECO:0000313" key="2">
    <source>
        <dbReference type="EMBL" id="BDE95661.1"/>
    </source>
</evidence>
<evidence type="ECO:0000313" key="3">
    <source>
        <dbReference type="Proteomes" id="UP001320544"/>
    </source>
</evidence>
<dbReference type="EMBL" id="AP025564">
    <property type="protein sequence ID" value="BDE95661.1"/>
    <property type="molecule type" value="Genomic_DNA"/>
</dbReference>
<dbReference type="Proteomes" id="UP001320544">
    <property type="component" value="Chromosome"/>
</dbReference>